<dbReference type="PANTHER" id="PTHR35535:SF2">
    <property type="entry name" value="DUF306 DOMAIN-CONTAINING PROTEIN"/>
    <property type="match status" value="1"/>
</dbReference>
<dbReference type="InterPro" id="IPR053147">
    <property type="entry name" value="Hsp_HslJ-like"/>
</dbReference>
<dbReference type="PANTHER" id="PTHR35535">
    <property type="entry name" value="HEAT SHOCK PROTEIN HSLJ"/>
    <property type="match status" value="1"/>
</dbReference>
<sequence length="109" mass="12018">MLVEFQDFSKDMMVANKANVNFTSIKDAGKFSANMGCNNMFGTATFSGNGMVKFSQMGSTMMFCDKAMDLEAAFGKALPTMTHYKIEGHYLTLSDNTGKSMKFVASDWD</sequence>
<proteinExistence type="predicted"/>
<dbReference type="Gene3D" id="2.40.128.270">
    <property type="match status" value="1"/>
</dbReference>
<gene>
    <name evidence="2" type="ORF">IV494_12595</name>
</gene>
<accession>A0ABS0FEC9</accession>
<name>A0ABS0FEC9_9FLAO</name>
<keyword evidence="3" id="KW-1185">Reference proteome</keyword>
<dbReference type="InterPro" id="IPR005184">
    <property type="entry name" value="DUF306_Meta_HslJ"/>
</dbReference>
<evidence type="ECO:0000313" key="3">
    <source>
        <dbReference type="Proteomes" id="UP000660070"/>
    </source>
</evidence>
<dbReference type="InterPro" id="IPR038670">
    <property type="entry name" value="HslJ-like_sf"/>
</dbReference>
<organism evidence="2 3">
    <name type="scientific">Kaistella gelatinilytica</name>
    <dbReference type="NCBI Taxonomy" id="2787636"/>
    <lineage>
        <taxon>Bacteria</taxon>
        <taxon>Pseudomonadati</taxon>
        <taxon>Bacteroidota</taxon>
        <taxon>Flavobacteriia</taxon>
        <taxon>Flavobacteriales</taxon>
        <taxon>Weeksellaceae</taxon>
        <taxon>Chryseobacterium group</taxon>
        <taxon>Kaistella</taxon>
    </lineage>
</organism>
<dbReference type="Proteomes" id="UP000660070">
    <property type="component" value="Unassembled WGS sequence"/>
</dbReference>
<dbReference type="Pfam" id="PF03724">
    <property type="entry name" value="META"/>
    <property type="match status" value="1"/>
</dbReference>
<evidence type="ECO:0000259" key="1">
    <source>
        <dbReference type="Pfam" id="PF03724"/>
    </source>
</evidence>
<dbReference type="EMBL" id="JADPVI010000003">
    <property type="protein sequence ID" value="MBF8458017.1"/>
    <property type="molecule type" value="Genomic_DNA"/>
</dbReference>
<reference evidence="2 3" key="1">
    <citation type="submission" date="2020-11" db="EMBL/GenBank/DDBJ databases">
        <title>Kaistella gelatinilytica sp. nov., a flavobacterium isolated from Antarctic Soil.</title>
        <authorList>
            <person name="Li J."/>
        </authorList>
    </citation>
    <scope>NUCLEOTIDE SEQUENCE [LARGE SCALE GENOMIC DNA]</scope>
    <source>
        <strain evidence="2 3">G5-32</strain>
    </source>
</reference>
<feature type="domain" description="DUF306" evidence="1">
    <location>
        <begin position="18"/>
        <end position="102"/>
    </location>
</feature>
<protein>
    <submittedName>
        <fullName evidence="2">META domain-containing protein</fullName>
    </submittedName>
</protein>
<comment type="caution">
    <text evidence="2">The sequence shown here is derived from an EMBL/GenBank/DDBJ whole genome shotgun (WGS) entry which is preliminary data.</text>
</comment>
<evidence type="ECO:0000313" key="2">
    <source>
        <dbReference type="EMBL" id="MBF8458017.1"/>
    </source>
</evidence>